<protein>
    <submittedName>
        <fullName evidence="2">Uncharacterized protein</fullName>
    </submittedName>
</protein>
<proteinExistence type="predicted"/>
<dbReference type="Proteomes" id="UP001270362">
    <property type="component" value="Unassembled WGS sequence"/>
</dbReference>
<sequence length="156" mass="17214">MRPSIPRRSQPTEEGDVQEVHEQQPGPYQGLVTGCAAKSLARRAKGQKSPGPRLSTKIWKENRPPAPAAKEGPSPISSLLTVFSGSLELFSDSNRTMYIFNVVKSRLLACIYPALRRNNLLQQHVFANSDRLGGDSRIPYWTILKFRPGVAVLASS</sequence>
<organism evidence="2 3">
    <name type="scientific">Podospora appendiculata</name>
    <dbReference type="NCBI Taxonomy" id="314037"/>
    <lineage>
        <taxon>Eukaryota</taxon>
        <taxon>Fungi</taxon>
        <taxon>Dikarya</taxon>
        <taxon>Ascomycota</taxon>
        <taxon>Pezizomycotina</taxon>
        <taxon>Sordariomycetes</taxon>
        <taxon>Sordariomycetidae</taxon>
        <taxon>Sordariales</taxon>
        <taxon>Podosporaceae</taxon>
        <taxon>Podospora</taxon>
    </lineage>
</organism>
<name>A0AAE0X6G1_9PEZI</name>
<reference evidence="2" key="1">
    <citation type="journal article" date="2023" name="Mol. Phylogenet. Evol.">
        <title>Genome-scale phylogeny and comparative genomics of the fungal order Sordariales.</title>
        <authorList>
            <person name="Hensen N."/>
            <person name="Bonometti L."/>
            <person name="Westerberg I."/>
            <person name="Brannstrom I.O."/>
            <person name="Guillou S."/>
            <person name="Cros-Aarteil S."/>
            <person name="Calhoun S."/>
            <person name="Haridas S."/>
            <person name="Kuo A."/>
            <person name="Mondo S."/>
            <person name="Pangilinan J."/>
            <person name="Riley R."/>
            <person name="LaButti K."/>
            <person name="Andreopoulos B."/>
            <person name="Lipzen A."/>
            <person name="Chen C."/>
            <person name="Yan M."/>
            <person name="Daum C."/>
            <person name="Ng V."/>
            <person name="Clum A."/>
            <person name="Steindorff A."/>
            <person name="Ohm R.A."/>
            <person name="Martin F."/>
            <person name="Silar P."/>
            <person name="Natvig D.O."/>
            <person name="Lalanne C."/>
            <person name="Gautier V."/>
            <person name="Ament-Velasquez S.L."/>
            <person name="Kruys A."/>
            <person name="Hutchinson M.I."/>
            <person name="Powell A.J."/>
            <person name="Barry K."/>
            <person name="Miller A.N."/>
            <person name="Grigoriev I.V."/>
            <person name="Debuchy R."/>
            <person name="Gladieux P."/>
            <person name="Hiltunen Thoren M."/>
            <person name="Johannesson H."/>
        </authorList>
    </citation>
    <scope>NUCLEOTIDE SEQUENCE</scope>
    <source>
        <strain evidence="2">CBS 314.62</strain>
    </source>
</reference>
<keyword evidence="3" id="KW-1185">Reference proteome</keyword>
<reference evidence="2" key="2">
    <citation type="submission" date="2023-06" db="EMBL/GenBank/DDBJ databases">
        <authorList>
            <consortium name="Lawrence Berkeley National Laboratory"/>
            <person name="Haridas S."/>
            <person name="Hensen N."/>
            <person name="Bonometti L."/>
            <person name="Westerberg I."/>
            <person name="Brannstrom I.O."/>
            <person name="Guillou S."/>
            <person name="Cros-Aarteil S."/>
            <person name="Calhoun S."/>
            <person name="Kuo A."/>
            <person name="Mondo S."/>
            <person name="Pangilinan J."/>
            <person name="Riley R."/>
            <person name="Labutti K."/>
            <person name="Andreopoulos B."/>
            <person name="Lipzen A."/>
            <person name="Chen C."/>
            <person name="Yanf M."/>
            <person name="Daum C."/>
            <person name="Ng V."/>
            <person name="Clum A."/>
            <person name="Steindorff A."/>
            <person name="Ohm R."/>
            <person name="Martin F."/>
            <person name="Silar P."/>
            <person name="Natvig D."/>
            <person name="Lalanne C."/>
            <person name="Gautier V."/>
            <person name="Ament-Velasquez S.L."/>
            <person name="Kruys A."/>
            <person name="Hutchinson M.I."/>
            <person name="Powell A.J."/>
            <person name="Barry K."/>
            <person name="Miller A.N."/>
            <person name="Grigoriev I.V."/>
            <person name="Debuchy R."/>
            <person name="Gladieux P."/>
            <person name="Thoren M.H."/>
            <person name="Johannesson H."/>
        </authorList>
    </citation>
    <scope>NUCLEOTIDE SEQUENCE</scope>
    <source>
        <strain evidence="2">CBS 314.62</strain>
    </source>
</reference>
<feature type="region of interest" description="Disordered" evidence="1">
    <location>
        <begin position="1"/>
        <end position="73"/>
    </location>
</feature>
<evidence type="ECO:0000256" key="1">
    <source>
        <dbReference type="SAM" id="MobiDB-lite"/>
    </source>
</evidence>
<comment type="caution">
    <text evidence="2">The sequence shown here is derived from an EMBL/GenBank/DDBJ whole genome shotgun (WGS) entry which is preliminary data.</text>
</comment>
<accession>A0AAE0X6G1</accession>
<gene>
    <name evidence="2" type="ORF">B0T22DRAFT_239158</name>
</gene>
<evidence type="ECO:0000313" key="2">
    <source>
        <dbReference type="EMBL" id="KAK3686023.1"/>
    </source>
</evidence>
<evidence type="ECO:0000313" key="3">
    <source>
        <dbReference type="Proteomes" id="UP001270362"/>
    </source>
</evidence>
<dbReference type="PROSITE" id="PS51257">
    <property type="entry name" value="PROKAR_LIPOPROTEIN"/>
    <property type="match status" value="1"/>
</dbReference>
<dbReference type="AlphaFoldDB" id="A0AAE0X6G1"/>
<dbReference type="EMBL" id="JAULSO010000003">
    <property type="protein sequence ID" value="KAK3686023.1"/>
    <property type="molecule type" value="Genomic_DNA"/>
</dbReference>